<dbReference type="InterPro" id="IPR007627">
    <property type="entry name" value="RNA_pol_sigma70_r2"/>
</dbReference>
<dbReference type="InterPro" id="IPR039425">
    <property type="entry name" value="RNA_pol_sigma-70-like"/>
</dbReference>
<dbReference type="EMBL" id="CP136051">
    <property type="protein sequence ID" value="WOK06805.1"/>
    <property type="molecule type" value="Genomic_DNA"/>
</dbReference>
<dbReference type="InterPro" id="IPR014327">
    <property type="entry name" value="RNA_pol_sigma70_bacteroid"/>
</dbReference>
<evidence type="ECO:0000256" key="4">
    <source>
        <dbReference type="ARBA" id="ARBA00023163"/>
    </source>
</evidence>
<keyword evidence="2" id="KW-0805">Transcription regulation</keyword>
<dbReference type="SUPFAM" id="SSF88659">
    <property type="entry name" value="Sigma3 and sigma4 domains of RNA polymerase sigma factors"/>
    <property type="match status" value="1"/>
</dbReference>
<organism evidence="7 8">
    <name type="scientific">Imperialibacter roseus</name>
    <dbReference type="NCBI Taxonomy" id="1324217"/>
    <lineage>
        <taxon>Bacteria</taxon>
        <taxon>Pseudomonadati</taxon>
        <taxon>Bacteroidota</taxon>
        <taxon>Cytophagia</taxon>
        <taxon>Cytophagales</taxon>
        <taxon>Flammeovirgaceae</taxon>
        <taxon>Imperialibacter</taxon>
    </lineage>
</organism>
<dbReference type="PANTHER" id="PTHR43133:SF46">
    <property type="entry name" value="RNA POLYMERASE SIGMA-70 FACTOR ECF SUBFAMILY"/>
    <property type="match status" value="1"/>
</dbReference>
<evidence type="ECO:0000259" key="5">
    <source>
        <dbReference type="Pfam" id="PF04542"/>
    </source>
</evidence>
<evidence type="ECO:0000259" key="6">
    <source>
        <dbReference type="Pfam" id="PF08281"/>
    </source>
</evidence>
<dbReference type="RefSeq" id="WP_317489506.1">
    <property type="nucleotide sequence ID" value="NZ_CP136051.1"/>
</dbReference>
<evidence type="ECO:0000256" key="2">
    <source>
        <dbReference type="ARBA" id="ARBA00023015"/>
    </source>
</evidence>
<feature type="domain" description="RNA polymerase sigma factor 70 region 4 type 2" evidence="6">
    <location>
        <begin position="125"/>
        <end position="175"/>
    </location>
</feature>
<gene>
    <name evidence="7" type="ORF">RT717_27435</name>
</gene>
<protein>
    <submittedName>
        <fullName evidence="7">RNA polymerase sigma-70 factor</fullName>
    </submittedName>
</protein>
<proteinExistence type="inferred from homology"/>
<dbReference type="Gene3D" id="1.10.1740.10">
    <property type="match status" value="1"/>
</dbReference>
<dbReference type="SUPFAM" id="SSF88946">
    <property type="entry name" value="Sigma2 domain of RNA polymerase sigma factors"/>
    <property type="match status" value="1"/>
</dbReference>
<dbReference type="InterPro" id="IPR036388">
    <property type="entry name" value="WH-like_DNA-bd_sf"/>
</dbReference>
<accession>A0ABZ0IS77</accession>
<keyword evidence="8" id="KW-1185">Reference proteome</keyword>
<dbReference type="Gene3D" id="1.10.10.10">
    <property type="entry name" value="Winged helix-like DNA-binding domain superfamily/Winged helix DNA-binding domain"/>
    <property type="match status" value="1"/>
</dbReference>
<dbReference type="NCBIfam" id="TIGR02937">
    <property type="entry name" value="sigma70-ECF"/>
    <property type="match status" value="1"/>
</dbReference>
<reference evidence="7 8" key="1">
    <citation type="journal article" date="2023" name="Microbiol. Resour. Announc.">
        <title>Complete Genome Sequence of Imperialibacter roseus strain P4T.</title>
        <authorList>
            <person name="Tizabi D.R."/>
            <person name="Bachvaroff T."/>
            <person name="Hill R.T."/>
        </authorList>
    </citation>
    <scope>NUCLEOTIDE SEQUENCE [LARGE SCALE GENOMIC DNA]</scope>
    <source>
        <strain evidence="7 8">P4T</strain>
    </source>
</reference>
<dbReference type="InterPro" id="IPR013324">
    <property type="entry name" value="RNA_pol_sigma_r3/r4-like"/>
</dbReference>
<evidence type="ECO:0000313" key="8">
    <source>
        <dbReference type="Proteomes" id="UP001302349"/>
    </source>
</evidence>
<evidence type="ECO:0000313" key="7">
    <source>
        <dbReference type="EMBL" id="WOK06805.1"/>
    </source>
</evidence>
<dbReference type="InterPro" id="IPR013325">
    <property type="entry name" value="RNA_pol_sigma_r2"/>
</dbReference>
<evidence type="ECO:0000256" key="3">
    <source>
        <dbReference type="ARBA" id="ARBA00023082"/>
    </source>
</evidence>
<name>A0ABZ0IS77_9BACT</name>
<dbReference type="InterPro" id="IPR014284">
    <property type="entry name" value="RNA_pol_sigma-70_dom"/>
</dbReference>
<evidence type="ECO:0000256" key="1">
    <source>
        <dbReference type="ARBA" id="ARBA00010641"/>
    </source>
</evidence>
<sequence>MQEITQKLSDQIEHTAHIVNVADEKVFEGIFREYYSGLAAFALKYVRDTEIAEEIVQELFSDIWIKTDLLKIKTSIKSYLFGAVRNACLNYIKHQKVEQKYADRTRYVAPVGESTDFLELEELKEKIASAMDKIPDKCREIFELNRFEGKRYKEIADELNLSLKTVENQMGKALKIMREELGEYLPAVLLFLFLHGGKW</sequence>
<feature type="domain" description="RNA polymerase sigma-70 region 2" evidence="5">
    <location>
        <begin position="30"/>
        <end position="96"/>
    </location>
</feature>
<dbReference type="InterPro" id="IPR013249">
    <property type="entry name" value="RNA_pol_sigma70_r4_t2"/>
</dbReference>
<dbReference type="PANTHER" id="PTHR43133">
    <property type="entry name" value="RNA POLYMERASE ECF-TYPE SIGMA FACTO"/>
    <property type="match status" value="1"/>
</dbReference>
<dbReference type="Proteomes" id="UP001302349">
    <property type="component" value="Chromosome"/>
</dbReference>
<dbReference type="Pfam" id="PF04542">
    <property type="entry name" value="Sigma70_r2"/>
    <property type="match status" value="1"/>
</dbReference>
<keyword evidence="4" id="KW-0804">Transcription</keyword>
<dbReference type="Pfam" id="PF08281">
    <property type="entry name" value="Sigma70_r4_2"/>
    <property type="match status" value="1"/>
</dbReference>
<keyword evidence="3" id="KW-0731">Sigma factor</keyword>
<dbReference type="CDD" id="cd06171">
    <property type="entry name" value="Sigma70_r4"/>
    <property type="match status" value="1"/>
</dbReference>
<comment type="similarity">
    <text evidence="1">Belongs to the sigma-70 factor family. ECF subfamily.</text>
</comment>
<dbReference type="NCBIfam" id="TIGR02985">
    <property type="entry name" value="Sig70_bacteroi1"/>
    <property type="match status" value="1"/>
</dbReference>